<dbReference type="NCBIfam" id="NF004531">
    <property type="entry name" value="PRK05878.1"/>
    <property type="match status" value="1"/>
</dbReference>
<evidence type="ECO:0000313" key="3">
    <source>
        <dbReference type="EMBL" id="WYY09328.1"/>
    </source>
</evidence>
<keyword evidence="3" id="KW-0670">Pyruvate</keyword>
<dbReference type="InterPro" id="IPR010121">
    <property type="entry name" value="Pyruvate_phosphate_dikinase"/>
</dbReference>
<dbReference type="InterPro" id="IPR013815">
    <property type="entry name" value="ATP_grasp_subdomain_1"/>
</dbReference>
<dbReference type="PROSITE" id="PS00370">
    <property type="entry name" value="PEP_ENZYMES_PHOS_SITE"/>
    <property type="match status" value="1"/>
</dbReference>
<protein>
    <submittedName>
        <fullName evidence="3">Pyruvate, phosphate dikinase</fullName>
        <ecNumber evidence="3">2.7.9.1</ecNumber>
    </submittedName>
</protein>
<dbReference type="Pfam" id="PF01326">
    <property type="entry name" value="PPDK_N"/>
    <property type="match status" value="1"/>
</dbReference>
<gene>
    <name evidence="3" type="ORF">RVF87_09820</name>
</gene>
<dbReference type="Pfam" id="PF00391">
    <property type="entry name" value="PEP-utilizers"/>
    <property type="match status" value="1"/>
</dbReference>
<name>A0ABZ2U6D2_9ACTN</name>
<feature type="domain" description="PEP-utilising enzyme mobile" evidence="1">
    <location>
        <begin position="429"/>
        <end position="509"/>
    </location>
</feature>
<dbReference type="InterPro" id="IPR036637">
    <property type="entry name" value="Phosphohistidine_dom_sf"/>
</dbReference>
<dbReference type="Gene3D" id="1.20.80.30">
    <property type="match status" value="1"/>
</dbReference>
<reference evidence="3 4" key="1">
    <citation type="journal article" date="2023" name="Virus Evol.">
        <title>Computational host range prediction-The good, the bad, and the ugly.</title>
        <authorList>
            <person name="Howell A.A."/>
            <person name="Versoza C.J."/>
            <person name="Pfeifer S.P."/>
        </authorList>
    </citation>
    <scope>NUCLEOTIDE SEQUENCE [LARGE SCALE GENOMIC DNA]</scope>
    <source>
        <strain evidence="3 4">1610/1b</strain>
    </source>
</reference>
<evidence type="ECO:0000259" key="1">
    <source>
        <dbReference type="Pfam" id="PF00391"/>
    </source>
</evidence>
<evidence type="ECO:0000313" key="4">
    <source>
        <dbReference type="Proteomes" id="UP001479933"/>
    </source>
</evidence>
<keyword evidence="3" id="KW-0808">Transferase</keyword>
<sequence length="831" mass="87956">MSNATVPAYQFTRAFDQPGDVQLDEVGGKGFGLIEMTRAGLRVPPGFVISTAACHRYLNVGSVPEDLTHEIDARLRAVEEATEKTFGAGPMPLLLSVRSGAPVSMPGMMDTVLNLGLNRDAAVALAEATGSTTFMADVVFRFHGMYAETVLGAFDVPERDEFLELLGSLPDGADPGQVYDAVWGFCADRLADECDDVVPTDPHDQLVGAVEAVFRSWNTRRAITYRNLHGIAHDMGTAVVVQTMVFGNLDADSGSGVVFTRNPVTGEPGMFGEYLEASQGEDVVSGTFTPDPVSTMAENAPDAYRDLVQTCADLERLRRDMLDIEFTVERGKLYMLQFRSAKRTARAAIRIAADMRDEGIVDDATALASVSLNHIRDVQRPGFDPTQLSDARSAGRVITVGVGASPGQVVGTLAFDSDAAEDAAKAGAPVILARPVTSPTDLHGMIAAKGIVTATGGSTSHAAVVARALGTTCIVGCAELVIDPATGVMSVGDRQWRAGDTVSLDGSTGEVIEGSLDLVDGASGQGDGLDRLLAMTATSTADLAVLGRAHTAAQVGDIFRRGGTGLVTAVDDVLVTSGHFSAIVASLDQGNDLSSVAIELENAVAEAFAPLLSHPEVTAIDIRGLDFHSDDVAELLSGAGLFALHPQIAMPLGAPELVAAQLRGLTRASSDRQIDVCFVSPRTSGVAEAAALAKLRDDLGVPIKVGCYVTNTQGLLNLPEMVAQVDRVWLELHRLQAETYGIPTRHLLAAEPLDSYVRDKLIDIDPRTQLSDHVERLLDQVIGRLSTPDDLWVRLSGQVSDQTMATLRAKGLTQFAVAVDEIRPTRLAASR</sequence>
<dbReference type="EC" id="2.7.9.1" evidence="3"/>
<dbReference type="PANTHER" id="PTHR22931">
    <property type="entry name" value="PHOSPHOENOLPYRUVATE DIKINASE-RELATED"/>
    <property type="match status" value="1"/>
</dbReference>
<dbReference type="Gene3D" id="3.50.30.10">
    <property type="entry name" value="Phosphohistidine domain"/>
    <property type="match status" value="1"/>
</dbReference>
<organism evidence="3 4">
    <name type="scientific">Gordonia hydrophobica</name>
    <dbReference type="NCBI Taxonomy" id="40516"/>
    <lineage>
        <taxon>Bacteria</taxon>
        <taxon>Bacillati</taxon>
        <taxon>Actinomycetota</taxon>
        <taxon>Actinomycetes</taxon>
        <taxon>Mycobacteriales</taxon>
        <taxon>Gordoniaceae</taxon>
        <taxon>Gordonia</taxon>
    </lineage>
</organism>
<dbReference type="SUPFAM" id="SSF52009">
    <property type="entry name" value="Phosphohistidine domain"/>
    <property type="match status" value="1"/>
</dbReference>
<proteinExistence type="predicted"/>
<dbReference type="InterPro" id="IPR018274">
    <property type="entry name" value="PEP_util_AS"/>
</dbReference>
<dbReference type="Gene3D" id="3.30.1490.20">
    <property type="entry name" value="ATP-grasp fold, A domain"/>
    <property type="match status" value="1"/>
</dbReference>
<dbReference type="EMBL" id="CP136137">
    <property type="protein sequence ID" value="WYY09328.1"/>
    <property type="molecule type" value="Genomic_DNA"/>
</dbReference>
<dbReference type="Gene3D" id="1.10.189.10">
    <property type="entry name" value="Pyruvate Phosphate Dikinase, domain 2"/>
    <property type="match status" value="1"/>
</dbReference>
<keyword evidence="4" id="KW-1185">Reference proteome</keyword>
<dbReference type="InterPro" id="IPR008279">
    <property type="entry name" value="PEP-util_enz_mobile_dom"/>
</dbReference>
<dbReference type="InterPro" id="IPR002192">
    <property type="entry name" value="PPDK_AMP/ATP-bd"/>
</dbReference>
<evidence type="ECO:0000259" key="2">
    <source>
        <dbReference type="Pfam" id="PF01326"/>
    </source>
</evidence>
<dbReference type="Gene3D" id="3.30.470.20">
    <property type="entry name" value="ATP-grasp fold, B domain"/>
    <property type="match status" value="1"/>
</dbReference>
<dbReference type="PANTHER" id="PTHR22931:SF9">
    <property type="entry name" value="PYRUVATE, PHOSPHATE DIKINASE 1, CHLOROPLASTIC"/>
    <property type="match status" value="1"/>
</dbReference>
<dbReference type="RefSeq" id="WP_066163507.1">
    <property type="nucleotide sequence ID" value="NZ_CP136137.1"/>
</dbReference>
<accession>A0ABZ2U6D2</accession>
<feature type="domain" description="Pyruvate phosphate dikinase AMP/ATP-binding" evidence="2">
    <location>
        <begin position="66"/>
        <end position="294"/>
    </location>
</feature>
<dbReference type="GO" id="GO:0050242">
    <property type="term" value="F:pyruvate, phosphate dikinase activity"/>
    <property type="evidence" value="ECO:0007669"/>
    <property type="project" value="UniProtKB-EC"/>
</dbReference>
<dbReference type="Proteomes" id="UP001479933">
    <property type="component" value="Chromosome"/>
</dbReference>
<dbReference type="SUPFAM" id="SSF56059">
    <property type="entry name" value="Glutathione synthetase ATP-binding domain-like"/>
    <property type="match status" value="1"/>
</dbReference>